<dbReference type="PANTHER" id="PTHR30136:SF35">
    <property type="entry name" value="HTH-TYPE TRANSCRIPTIONAL REGULATOR RV1719"/>
    <property type="match status" value="1"/>
</dbReference>
<reference evidence="6 7" key="1">
    <citation type="submission" date="2014-12" db="EMBL/GenBank/DDBJ databases">
        <title>Complete genome sequence of Herbaspirillum rubrisubalbicans Os38.</title>
        <authorList>
            <person name="Chen M."/>
            <person name="An Q."/>
        </authorList>
    </citation>
    <scope>NUCLEOTIDE SEQUENCE [LARGE SCALE GENOMIC DNA]</scope>
    <source>
        <strain evidence="6 7">Os38</strain>
    </source>
</reference>
<dbReference type="PANTHER" id="PTHR30136">
    <property type="entry name" value="HELIX-TURN-HELIX TRANSCRIPTIONAL REGULATOR, ICLR FAMILY"/>
    <property type="match status" value="1"/>
</dbReference>
<accession>A0ABX9C736</accession>
<dbReference type="InterPro" id="IPR050707">
    <property type="entry name" value="HTH_MetabolicPath_Reg"/>
</dbReference>
<evidence type="ECO:0000256" key="1">
    <source>
        <dbReference type="ARBA" id="ARBA00023015"/>
    </source>
</evidence>
<keyword evidence="7" id="KW-1185">Reference proteome</keyword>
<dbReference type="InterPro" id="IPR005471">
    <property type="entry name" value="Tscrpt_reg_IclR_N"/>
</dbReference>
<dbReference type="SUPFAM" id="SSF55781">
    <property type="entry name" value="GAF domain-like"/>
    <property type="match status" value="1"/>
</dbReference>
<gene>
    <name evidence="6" type="ORF">RB24_00095</name>
</gene>
<dbReference type="Pfam" id="PF09339">
    <property type="entry name" value="HTH_IclR"/>
    <property type="match status" value="1"/>
</dbReference>
<dbReference type="InterPro" id="IPR014757">
    <property type="entry name" value="Tscrpt_reg_IclR_C"/>
</dbReference>
<dbReference type="Proteomes" id="UP000248631">
    <property type="component" value="Unassembled WGS sequence"/>
</dbReference>
<organism evidence="6 7">
    <name type="scientific">Herbaspirillum rubrisubalbicans</name>
    <dbReference type="NCBI Taxonomy" id="80842"/>
    <lineage>
        <taxon>Bacteria</taxon>
        <taxon>Pseudomonadati</taxon>
        <taxon>Pseudomonadota</taxon>
        <taxon>Betaproteobacteria</taxon>
        <taxon>Burkholderiales</taxon>
        <taxon>Oxalobacteraceae</taxon>
        <taxon>Herbaspirillum</taxon>
    </lineage>
</organism>
<evidence type="ECO:0000259" key="4">
    <source>
        <dbReference type="PROSITE" id="PS51077"/>
    </source>
</evidence>
<dbReference type="EMBL" id="JUGD01000001">
    <property type="protein sequence ID" value="RAM66749.1"/>
    <property type="molecule type" value="Genomic_DNA"/>
</dbReference>
<dbReference type="SMART" id="SM00346">
    <property type="entry name" value="HTH_ICLR"/>
    <property type="match status" value="1"/>
</dbReference>
<evidence type="ECO:0000313" key="7">
    <source>
        <dbReference type="Proteomes" id="UP000248631"/>
    </source>
</evidence>
<dbReference type="InterPro" id="IPR036388">
    <property type="entry name" value="WH-like_DNA-bd_sf"/>
</dbReference>
<evidence type="ECO:0000256" key="2">
    <source>
        <dbReference type="ARBA" id="ARBA00023125"/>
    </source>
</evidence>
<dbReference type="PROSITE" id="PS51078">
    <property type="entry name" value="ICLR_ED"/>
    <property type="match status" value="1"/>
</dbReference>
<comment type="caution">
    <text evidence="6">The sequence shown here is derived from an EMBL/GenBank/DDBJ whole genome shotgun (WGS) entry which is preliminary data.</text>
</comment>
<keyword evidence="1" id="KW-0805">Transcription regulation</keyword>
<keyword evidence="3" id="KW-0804">Transcription</keyword>
<dbReference type="Gene3D" id="3.30.450.40">
    <property type="match status" value="1"/>
</dbReference>
<sequence length="262" mass="28450">MKPEHPPAVEKESLGPRSLMRLLGLFDALAASSDGMTLAELNVALDTPKSSLLNLLRPLVLEAYLMHDGTRYRLGPAIFRMSANVMAAWNVAKVLRPFMVELSSACKETVYLGVLDVEEKVVTYVEVLESAQSVRYSMTVGQRRPLYCTAAGRVLLAHAPATFLDTYLDTVELAALTPRTKSTREALLAELAQIRKTGIAVSKGELVSESAGMSVPVRSPDGTVIAAMAIGAPLERFEVNFDRLREILLGVARRVSGLAVPR</sequence>
<evidence type="ECO:0000313" key="6">
    <source>
        <dbReference type="EMBL" id="RAM66749.1"/>
    </source>
</evidence>
<evidence type="ECO:0000259" key="5">
    <source>
        <dbReference type="PROSITE" id="PS51078"/>
    </source>
</evidence>
<proteinExistence type="predicted"/>
<dbReference type="PROSITE" id="PS51077">
    <property type="entry name" value="HTH_ICLR"/>
    <property type="match status" value="1"/>
</dbReference>
<feature type="domain" description="IclR-ED" evidence="5">
    <location>
        <begin position="77"/>
        <end position="262"/>
    </location>
</feature>
<dbReference type="Gene3D" id="1.10.10.10">
    <property type="entry name" value="Winged helix-like DNA-binding domain superfamily/Winged helix DNA-binding domain"/>
    <property type="match status" value="1"/>
</dbReference>
<name>A0ABX9C736_9BURK</name>
<dbReference type="RefSeq" id="WP_112067419.1">
    <property type="nucleotide sequence ID" value="NZ_JUGD01000001.1"/>
</dbReference>
<protein>
    <submittedName>
        <fullName evidence="6">IclR family transcriptional regulator</fullName>
    </submittedName>
</protein>
<feature type="domain" description="HTH iclR-type" evidence="4">
    <location>
        <begin position="16"/>
        <end position="76"/>
    </location>
</feature>
<dbReference type="InterPro" id="IPR029016">
    <property type="entry name" value="GAF-like_dom_sf"/>
</dbReference>
<dbReference type="Pfam" id="PF01614">
    <property type="entry name" value="IclR_C"/>
    <property type="match status" value="1"/>
</dbReference>
<dbReference type="SUPFAM" id="SSF46785">
    <property type="entry name" value="Winged helix' DNA-binding domain"/>
    <property type="match status" value="1"/>
</dbReference>
<keyword evidence="2" id="KW-0238">DNA-binding</keyword>
<dbReference type="InterPro" id="IPR036390">
    <property type="entry name" value="WH_DNA-bd_sf"/>
</dbReference>
<evidence type="ECO:0000256" key="3">
    <source>
        <dbReference type="ARBA" id="ARBA00023163"/>
    </source>
</evidence>